<keyword evidence="1" id="KW-0812">Transmembrane</keyword>
<dbReference type="RefSeq" id="WP_308452828.1">
    <property type="nucleotide sequence ID" value="NZ_JAJEQR010000008.1"/>
</dbReference>
<feature type="transmembrane region" description="Helical" evidence="1">
    <location>
        <begin position="44"/>
        <end position="68"/>
    </location>
</feature>
<dbReference type="InterPro" id="IPR008756">
    <property type="entry name" value="Peptidase_M56"/>
</dbReference>
<dbReference type="Pfam" id="PF05569">
    <property type="entry name" value="Peptidase_M56"/>
    <property type="match status" value="1"/>
</dbReference>
<dbReference type="CDD" id="cd07341">
    <property type="entry name" value="M56_BlaR1_MecR1_like"/>
    <property type="match status" value="1"/>
</dbReference>
<dbReference type="InterPro" id="IPR052173">
    <property type="entry name" value="Beta-lactam_resp_regulator"/>
</dbReference>
<organism evidence="3 4">
    <name type="scientific">Hominifimenecus microfluidus</name>
    <dbReference type="NCBI Taxonomy" id="2885348"/>
    <lineage>
        <taxon>Bacteria</taxon>
        <taxon>Bacillati</taxon>
        <taxon>Bacillota</taxon>
        <taxon>Clostridia</taxon>
        <taxon>Lachnospirales</taxon>
        <taxon>Lachnospiraceae</taxon>
        <taxon>Hominifimenecus</taxon>
    </lineage>
</organism>
<dbReference type="Proteomes" id="UP001198182">
    <property type="component" value="Unassembled WGS sequence"/>
</dbReference>
<dbReference type="EMBL" id="JAJEQR010000008">
    <property type="protein sequence ID" value="MCC2230118.1"/>
    <property type="molecule type" value="Genomic_DNA"/>
</dbReference>
<evidence type="ECO:0000256" key="1">
    <source>
        <dbReference type="SAM" id="Phobius"/>
    </source>
</evidence>
<dbReference type="PANTHER" id="PTHR34978:SF3">
    <property type="entry name" value="SLR0241 PROTEIN"/>
    <property type="match status" value="1"/>
</dbReference>
<feature type="transmembrane region" description="Helical" evidence="1">
    <location>
        <begin position="88"/>
        <end position="112"/>
    </location>
</feature>
<reference evidence="3" key="1">
    <citation type="submission" date="2021-10" db="EMBL/GenBank/DDBJ databases">
        <title>Anaerobic single-cell dispensing facilitates the cultivation of human gut bacteria.</title>
        <authorList>
            <person name="Afrizal A."/>
        </authorList>
    </citation>
    <scope>NUCLEOTIDE SEQUENCE</scope>
    <source>
        <strain evidence="3">CLA-AA-H215</strain>
    </source>
</reference>
<keyword evidence="1" id="KW-0472">Membrane</keyword>
<gene>
    <name evidence="3" type="ORF">LKD81_03765</name>
</gene>
<dbReference type="PANTHER" id="PTHR34978">
    <property type="entry name" value="POSSIBLE SENSOR-TRANSDUCER PROTEIN BLAR"/>
    <property type="match status" value="1"/>
</dbReference>
<feature type="transmembrane region" description="Helical" evidence="1">
    <location>
        <begin position="303"/>
        <end position="323"/>
    </location>
</feature>
<protein>
    <submittedName>
        <fullName evidence="3">M56 family metallopeptidase</fullName>
    </submittedName>
</protein>
<comment type="caution">
    <text evidence="3">The sequence shown here is derived from an EMBL/GenBank/DDBJ whole genome shotgun (WGS) entry which is preliminary data.</text>
</comment>
<evidence type="ECO:0000313" key="3">
    <source>
        <dbReference type="EMBL" id="MCC2230118.1"/>
    </source>
</evidence>
<name>A0AAE3E929_9FIRM</name>
<dbReference type="AlphaFoldDB" id="A0AAE3E929"/>
<evidence type="ECO:0000259" key="2">
    <source>
        <dbReference type="Pfam" id="PF05569"/>
    </source>
</evidence>
<keyword evidence="4" id="KW-1185">Reference proteome</keyword>
<proteinExistence type="predicted"/>
<sequence>MDNFYGTIAYAGIVYLITTVSGILMLLAWRFFFRKLDHQGGLGVIYHVQRLILLLFLLPVIYSIVWLVQTRPTDGMTEGVFDLSTKKMRIVAAVFFLVWLVGFLDLTVRSIMVRNRLKRIRKESHPASEEFQALMEKCRKQVGLKRSVRLYQNCWVGSAFTCGVIHPYIVLPDDQNFPEENRIPSAAYEIMLLHELTHIRHWDSLWGHIGNLVRQIHWVNPLIWRLTKGDQEWQEAHCDSECVKMLGQEDFYCLTLAKIQIRQNKYADLLVNPVQMFHDTKNLTMERIERMQRYKKESKMKKSAVAAVLTGVLLVGSTSVFAATSGIAAVQEAVFWDTVKYEQEEYTPWENYLEEEEFREEDLIQAGYTIESAEDTGIAMCASGTFDRWLGKKAVYKSSSFHADAGGSIFVAVSSSPEDAEISAGIIEPDGTWRGVSNTGNIEHSFSVKTSGTYRVYIRNDTDNHVRFVGSYHN</sequence>
<evidence type="ECO:0000313" key="4">
    <source>
        <dbReference type="Proteomes" id="UP001198182"/>
    </source>
</evidence>
<keyword evidence="1" id="KW-1133">Transmembrane helix</keyword>
<accession>A0AAE3E929</accession>
<feature type="domain" description="Peptidase M56" evidence="2">
    <location>
        <begin position="86"/>
        <end position="283"/>
    </location>
</feature>
<feature type="transmembrane region" description="Helical" evidence="1">
    <location>
        <begin position="12"/>
        <end position="32"/>
    </location>
</feature>